<evidence type="ECO:0000313" key="3">
    <source>
        <dbReference type="Proteomes" id="UP000628710"/>
    </source>
</evidence>
<dbReference type="Gene3D" id="1.10.10.800">
    <property type="match status" value="1"/>
</dbReference>
<dbReference type="RefSeq" id="WP_199467594.1">
    <property type="nucleotide sequence ID" value="NZ_JAEMNX010000005.1"/>
</dbReference>
<proteinExistence type="predicted"/>
<dbReference type="InterPro" id="IPR000383">
    <property type="entry name" value="Xaa-Pro-like_dom"/>
</dbReference>
<dbReference type="Gene3D" id="3.40.50.1820">
    <property type="entry name" value="alpha/beta hydrolase"/>
    <property type="match status" value="1"/>
</dbReference>
<gene>
    <name evidence="2" type="ORF">I8J31_07165</name>
</gene>
<dbReference type="GO" id="GO:0016787">
    <property type="term" value="F:hydrolase activity"/>
    <property type="evidence" value="ECO:0007669"/>
    <property type="project" value="UniProtKB-KW"/>
</dbReference>
<dbReference type="PANTHER" id="PTHR47751">
    <property type="entry name" value="SUPERFAMILY HYDROLASE, PUTATIVE (AFU_ORTHOLOGUE AFUA_2G16580)-RELATED"/>
    <property type="match status" value="1"/>
</dbReference>
<evidence type="ECO:0000313" key="2">
    <source>
        <dbReference type="EMBL" id="MBJ7537462.1"/>
    </source>
</evidence>
<dbReference type="SUPFAM" id="SSF53474">
    <property type="entry name" value="alpha/beta-Hydrolases"/>
    <property type="match status" value="1"/>
</dbReference>
<keyword evidence="3" id="KW-1185">Reference proteome</keyword>
<dbReference type="Pfam" id="PF02129">
    <property type="entry name" value="Peptidase_S15"/>
    <property type="match status" value="1"/>
</dbReference>
<dbReference type="Proteomes" id="UP000628710">
    <property type="component" value="Unassembled WGS sequence"/>
</dbReference>
<dbReference type="PANTHER" id="PTHR47751:SF1">
    <property type="entry name" value="SUPERFAMILY HYDROLASE, PUTATIVE (AFU_ORTHOLOGUE AFUA_2G16580)-RELATED"/>
    <property type="match status" value="1"/>
</dbReference>
<name>A0A934JUU5_9GAMM</name>
<keyword evidence="2" id="KW-0378">Hydrolase</keyword>
<accession>A0A934JUU5</accession>
<dbReference type="InterPro" id="IPR051411">
    <property type="entry name" value="Polyketide_trans_af380"/>
</dbReference>
<evidence type="ECO:0000259" key="1">
    <source>
        <dbReference type="Pfam" id="PF02129"/>
    </source>
</evidence>
<protein>
    <submittedName>
        <fullName evidence="2">Alpha/beta hydrolase</fullName>
    </submittedName>
</protein>
<dbReference type="AlphaFoldDB" id="A0A934JUU5"/>
<feature type="domain" description="Xaa-Pro dipeptidyl-peptidase-like" evidence="1">
    <location>
        <begin position="17"/>
        <end position="152"/>
    </location>
</feature>
<comment type="caution">
    <text evidence="2">The sequence shown here is derived from an EMBL/GenBank/DDBJ whole genome shotgun (WGS) entry which is preliminary data.</text>
</comment>
<dbReference type="EMBL" id="JAEMNX010000005">
    <property type="protein sequence ID" value="MBJ7537462.1"/>
    <property type="molecule type" value="Genomic_DNA"/>
</dbReference>
<organism evidence="2 3">
    <name type="scientific">Marinomonas transparens</name>
    <dbReference type="NCBI Taxonomy" id="2795388"/>
    <lineage>
        <taxon>Bacteria</taxon>
        <taxon>Pseudomonadati</taxon>
        <taxon>Pseudomonadota</taxon>
        <taxon>Gammaproteobacteria</taxon>
        <taxon>Oceanospirillales</taxon>
        <taxon>Oceanospirillaceae</taxon>
        <taxon>Marinomonas</taxon>
    </lineage>
</organism>
<reference evidence="2" key="1">
    <citation type="submission" date="2020-12" db="EMBL/GenBank/DDBJ databases">
        <title>Marinomonas arctica sp. nov., a psychrotolerant bacterium isolated from the Arctic.</title>
        <authorList>
            <person name="Zhang Y."/>
        </authorList>
    </citation>
    <scope>NUCLEOTIDE SEQUENCE</scope>
    <source>
        <strain evidence="2">C1424</strain>
    </source>
</reference>
<dbReference type="InterPro" id="IPR029058">
    <property type="entry name" value="AB_hydrolase_fold"/>
</dbReference>
<sequence>MTTLTAGKNRVEFLSSGSRIAGDLYCPDNFDSNKAYPAIVSAGPLAAVKEQAAGFYAEKLSKKGFLVLAFDYRTFGESEGQPRCYENPAYKTDDIHNAVSYLSSLNNIDSNKIAALGICASASYIGGALIGDKRIKAFASVSGYFNLHDVIAFNPLVSDEIREAMFEQSNNARQKYFETGEAIRSDLLYSAFDGKSEEQFMKDVYDYFFTRVESCWPNFSRDLTLFSVEELAKSNVLNFAPFITTPYLGVVGENAPTRYQTEQFIEAKSQGMSQIKVINGACHIQAYDLDNYVDQAVDSINDFLNEQLKG</sequence>